<dbReference type="EMBL" id="MZGS01000017">
    <property type="protein sequence ID" value="PWB87720.1"/>
    <property type="molecule type" value="Genomic_DNA"/>
</dbReference>
<dbReference type="InterPro" id="IPR009080">
    <property type="entry name" value="tRNAsynth_Ia_anticodon-bd"/>
</dbReference>
<dbReference type="NCBIfam" id="NF001100">
    <property type="entry name" value="PRK00133.1"/>
    <property type="match status" value="1"/>
</dbReference>
<dbReference type="GO" id="GO:0005829">
    <property type="term" value="C:cytosol"/>
    <property type="evidence" value="ECO:0007669"/>
    <property type="project" value="TreeGrafter"/>
</dbReference>
<keyword evidence="7 15" id="KW-0479">Metal-binding</keyword>
<comment type="catalytic activity">
    <reaction evidence="14 15">
        <text>tRNA(Met) + L-methionine + ATP = L-methionyl-tRNA(Met) + AMP + diphosphate</text>
        <dbReference type="Rhea" id="RHEA:13481"/>
        <dbReference type="Rhea" id="RHEA-COMP:9667"/>
        <dbReference type="Rhea" id="RHEA-COMP:9698"/>
        <dbReference type="ChEBI" id="CHEBI:30616"/>
        <dbReference type="ChEBI" id="CHEBI:33019"/>
        <dbReference type="ChEBI" id="CHEBI:57844"/>
        <dbReference type="ChEBI" id="CHEBI:78442"/>
        <dbReference type="ChEBI" id="CHEBI:78530"/>
        <dbReference type="ChEBI" id="CHEBI:456215"/>
        <dbReference type="EC" id="6.1.1.10"/>
    </reaction>
</comment>
<name>A0A315XNK6_9EURY</name>
<dbReference type="GO" id="GO:0004825">
    <property type="term" value="F:methionine-tRNA ligase activity"/>
    <property type="evidence" value="ECO:0007669"/>
    <property type="project" value="UniProtKB-UniRule"/>
</dbReference>
<keyword evidence="11 15" id="KW-0694">RNA-binding</keyword>
<keyword evidence="6 15" id="KW-0436">Ligase</keyword>
<evidence type="ECO:0000256" key="1">
    <source>
        <dbReference type="ARBA" id="ARBA00003314"/>
    </source>
</evidence>
<dbReference type="InterPro" id="IPR023458">
    <property type="entry name" value="Met-tRNA_ligase_1"/>
</dbReference>
<dbReference type="SUPFAM" id="SSF57770">
    <property type="entry name" value="Methionyl-tRNA synthetase (MetRS), Zn-domain"/>
    <property type="match status" value="1"/>
</dbReference>
<dbReference type="PRINTS" id="PR01041">
    <property type="entry name" value="TRNASYNTHMET"/>
</dbReference>
<dbReference type="AlphaFoldDB" id="A0A315XNK6"/>
<dbReference type="InterPro" id="IPR029038">
    <property type="entry name" value="MetRS_Zn"/>
</dbReference>
<comment type="caution">
    <text evidence="17">The sequence shown here is derived from an EMBL/GenBank/DDBJ whole genome shotgun (WGS) entry which is preliminary data.</text>
</comment>
<dbReference type="GO" id="GO:0000049">
    <property type="term" value="F:tRNA binding"/>
    <property type="evidence" value="ECO:0007669"/>
    <property type="project" value="UniProtKB-UniRule"/>
</dbReference>
<keyword evidence="5 15" id="KW-0820">tRNA-binding</keyword>
<evidence type="ECO:0000256" key="4">
    <source>
        <dbReference type="ARBA" id="ARBA00022490"/>
    </source>
</evidence>
<keyword evidence="13 15" id="KW-0030">Aminoacyl-tRNA synthetase</keyword>
<dbReference type="InterPro" id="IPR041872">
    <property type="entry name" value="Anticodon_Met"/>
</dbReference>
<dbReference type="HAMAP" id="MF_00098">
    <property type="entry name" value="Met_tRNA_synth_type1"/>
    <property type="match status" value="1"/>
</dbReference>
<dbReference type="Gene3D" id="2.20.28.20">
    <property type="entry name" value="Methionyl-tRNA synthetase, Zn-domain"/>
    <property type="match status" value="1"/>
</dbReference>
<dbReference type="InterPro" id="IPR002547">
    <property type="entry name" value="tRNA-bd_dom"/>
</dbReference>
<evidence type="ECO:0000256" key="12">
    <source>
        <dbReference type="ARBA" id="ARBA00022917"/>
    </source>
</evidence>
<accession>A0A315XNK6</accession>
<dbReference type="InterPro" id="IPR014758">
    <property type="entry name" value="Met-tRNA_synth"/>
</dbReference>
<dbReference type="SUPFAM" id="SSF50249">
    <property type="entry name" value="Nucleic acid-binding proteins"/>
    <property type="match status" value="1"/>
</dbReference>
<comment type="subcellular location">
    <subcellularLocation>
        <location evidence="2 15">Cytoplasm</location>
    </subcellularLocation>
</comment>
<dbReference type="RefSeq" id="WP_116591660.1">
    <property type="nucleotide sequence ID" value="NZ_MZGS01000017.1"/>
</dbReference>
<feature type="binding site" evidence="15">
    <location>
        <position position="143"/>
    </location>
    <ligand>
        <name>Zn(2+)</name>
        <dbReference type="ChEBI" id="CHEBI:29105"/>
    </ligand>
</feature>
<dbReference type="InterPro" id="IPR015413">
    <property type="entry name" value="Methionyl/Leucyl_tRNA_Synth"/>
</dbReference>
<evidence type="ECO:0000256" key="11">
    <source>
        <dbReference type="ARBA" id="ARBA00022884"/>
    </source>
</evidence>
<dbReference type="GO" id="GO:0005524">
    <property type="term" value="F:ATP binding"/>
    <property type="evidence" value="ECO:0007669"/>
    <property type="project" value="UniProtKB-UniRule"/>
</dbReference>
<dbReference type="Proteomes" id="UP000251717">
    <property type="component" value="Unassembled WGS sequence"/>
</dbReference>
<dbReference type="Pfam" id="PF09334">
    <property type="entry name" value="tRNA-synt_1g"/>
    <property type="match status" value="1"/>
</dbReference>
<feature type="short sequence motif" description="'HIGH' region" evidence="15">
    <location>
        <begin position="11"/>
        <end position="21"/>
    </location>
</feature>
<dbReference type="PANTHER" id="PTHR45765">
    <property type="entry name" value="METHIONINE--TRNA LIGASE"/>
    <property type="match status" value="1"/>
</dbReference>
<dbReference type="OrthoDB" id="371856at2157"/>
<dbReference type="Pfam" id="PF01588">
    <property type="entry name" value="tRNA_bind"/>
    <property type="match status" value="1"/>
</dbReference>
<reference evidence="17 18" key="1">
    <citation type="submission" date="2017-03" db="EMBL/GenBank/DDBJ databases">
        <title>Genome sequence of Methanobrevibacter thaueri.</title>
        <authorList>
            <person name="Poehlein A."/>
            <person name="Seedorf H."/>
            <person name="Daniel R."/>
        </authorList>
    </citation>
    <scope>NUCLEOTIDE SEQUENCE [LARGE SCALE GENOMIC DNA]</scope>
    <source>
        <strain evidence="17 18">DSM 11995</strain>
    </source>
</reference>
<comment type="cofactor">
    <cofactor evidence="15">
        <name>Zn(2+)</name>
        <dbReference type="ChEBI" id="CHEBI:29105"/>
    </cofactor>
    <text evidence="15">Binds 1 zinc ion per subunit.</text>
</comment>
<feature type="short sequence motif" description="'KMSKS' region" evidence="15">
    <location>
        <begin position="325"/>
        <end position="329"/>
    </location>
</feature>
<comment type="similarity">
    <text evidence="15">Belongs to the class-I aminoacyl-tRNA synthetase family. MetG type 1 subfamily.</text>
</comment>
<dbReference type="Pfam" id="PF19303">
    <property type="entry name" value="Anticodon_3"/>
    <property type="match status" value="1"/>
</dbReference>
<comment type="subunit">
    <text evidence="3 15">Homodimer.</text>
</comment>
<keyword evidence="8 15" id="KW-0547">Nucleotide-binding</keyword>
<dbReference type="InterPro" id="IPR004495">
    <property type="entry name" value="Met-tRNA-synth_bsu_C"/>
</dbReference>
<evidence type="ECO:0000256" key="8">
    <source>
        <dbReference type="ARBA" id="ARBA00022741"/>
    </source>
</evidence>
<comment type="function">
    <text evidence="1 15">Is required not only for elongation of protein synthesis but also for the initiation of all mRNA translation through initiator tRNA(fMet) aminoacylation.</text>
</comment>
<dbReference type="PROSITE" id="PS50886">
    <property type="entry name" value="TRBD"/>
    <property type="match status" value="1"/>
</dbReference>
<keyword evidence="9 15" id="KW-0862">Zinc</keyword>
<keyword evidence="4 15" id="KW-0963">Cytoplasm</keyword>
<dbReference type="NCBIfam" id="TIGR00399">
    <property type="entry name" value="metG_C_term"/>
    <property type="match status" value="1"/>
</dbReference>
<evidence type="ECO:0000313" key="17">
    <source>
        <dbReference type="EMBL" id="PWB87720.1"/>
    </source>
</evidence>
<feature type="binding site" evidence="15">
    <location>
        <position position="328"/>
    </location>
    <ligand>
        <name>ATP</name>
        <dbReference type="ChEBI" id="CHEBI:30616"/>
    </ligand>
</feature>
<dbReference type="PANTHER" id="PTHR45765:SF1">
    <property type="entry name" value="METHIONINE--TRNA LIGASE, CYTOPLASMIC"/>
    <property type="match status" value="1"/>
</dbReference>
<feature type="binding site" evidence="15">
    <location>
        <position position="158"/>
    </location>
    <ligand>
        <name>Zn(2+)</name>
        <dbReference type="ChEBI" id="CHEBI:29105"/>
    </ligand>
</feature>
<dbReference type="NCBIfam" id="TIGR00398">
    <property type="entry name" value="metG"/>
    <property type="match status" value="1"/>
</dbReference>
<evidence type="ECO:0000256" key="5">
    <source>
        <dbReference type="ARBA" id="ARBA00022555"/>
    </source>
</evidence>
<dbReference type="CDD" id="cd00814">
    <property type="entry name" value="MetRS_core"/>
    <property type="match status" value="1"/>
</dbReference>
<evidence type="ECO:0000256" key="15">
    <source>
        <dbReference type="HAMAP-Rule" id="MF_00098"/>
    </source>
</evidence>
<dbReference type="InterPro" id="IPR014729">
    <property type="entry name" value="Rossmann-like_a/b/a_fold"/>
</dbReference>
<feature type="domain" description="TRNA-binding" evidence="16">
    <location>
        <begin position="563"/>
        <end position="662"/>
    </location>
</feature>
<dbReference type="GO" id="GO:0046872">
    <property type="term" value="F:metal ion binding"/>
    <property type="evidence" value="ECO:0007669"/>
    <property type="project" value="UniProtKB-KW"/>
</dbReference>
<dbReference type="CDD" id="cd07957">
    <property type="entry name" value="Anticodon_Ia_Met"/>
    <property type="match status" value="1"/>
</dbReference>
<dbReference type="EC" id="6.1.1.10" evidence="15"/>
<evidence type="ECO:0000256" key="14">
    <source>
        <dbReference type="ARBA" id="ARBA00047364"/>
    </source>
</evidence>
<dbReference type="CDD" id="cd02800">
    <property type="entry name" value="tRNA_bind_EcMetRS_like"/>
    <property type="match status" value="1"/>
</dbReference>
<protein>
    <recommendedName>
        <fullName evidence="15">Methionine--tRNA ligase</fullName>
        <ecNumber evidence="15">6.1.1.10</ecNumber>
    </recommendedName>
    <alternativeName>
        <fullName evidence="15">Methionyl-tRNA synthetase</fullName>
        <shortName evidence="15">MetRS</shortName>
    </alternativeName>
</protein>
<keyword evidence="12 15" id="KW-0648">Protein biosynthesis</keyword>
<feature type="binding site" evidence="15">
    <location>
        <position position="155"/>
    </location>
    <ligand>
        <name>Zn(2+)</name>
        <dbReference type="ChEBI" id="CHEBI:29105"/>
    </ligand>
</feature>
<evidence type="ECO:0000256" key="10">
    <source>
        <dbReference type="ARBA" id="ARBA00022840"/>
    </source>
</evidence>
<dbReference type="Gene3D" id="3.40.50.620">
    <property type="entry name" value="HUPs"/>
    <property type="match status" value="1"/>
</dbReference>
<dbReference type="InterPro" id="IPR033911">
    <property type="entry name" value="MetRS_core"/>
</dbReference>
<dbReference type="Gene3D" id="2.40.50.140">
    <property type="entry name" value="Nucleic acid-binding proteins"/>
    <property type="match status" value="1"/>
</dbReference>
<dbReference type="SUPFAM" id="SSF47323">
    <property type="entry name" value="Anticodon-binding domain of a subclass of class I aminoacyl-tRNA synthetases"/>
    <property type="match status" value="1"/>
</dbReference>
<keyword evidence="10 15" id="KW-0067">ATP-binding</keyword>
<evidence type="ECO:0000313" key="18">
    <source>
        <dbReference type="Proteomes" id="UP000251717"/>
    </source>
</evidence>
<evidence type="ECO:0000256" key="9">
    <source>
        <dbReference type="ARBA" id="ARBA00022833"/>
    </source>
</evidence>
<dbReference type="FunFam" id="2.40.50.140:FF:000042">
    <property type="entry name" value="Methionine--tRNA ligase"/>
    <property type="match status" value="1"/>
</dbReference>
<organism evidence="17 18">
    <name type="scientific">Methanobrevibacter thaueri</name>
    <dbReference type="NCBI Taxonomy" id="190975"/>
    <lineage>
        <taxon>Archaea</taxon>
        <taxon>Methanobacteriati</taxon>
        <taxon>Methanobacteriota</taxon>
        <taxon>Methanomada group</taxon>
        <taxon>Methanobacteria</taxon>
        <taxon>Methanobacteriales</taxon>
        <taxon>Methanobacteriaceae</taxon>
        <taxon>Methanobrevibacter</taxon>
    </lineage>
</organism>
<dbReference type="SUPFAM" id="SSF52374">
    <property type="entry name" value="Nucleotidylyl transferase"/>
    <property type="match status" value="1"/>
</dbReference>
<evidence type="ECO:0000256" key="6">
    <source>
        <dbReference type="ARBA" id="ARBA00022598"/>
    </source>
</evidence>
<dbReference type="FunFam" id="2.20.28.20:FF:000001">
    <property type="entry name" value="Methionine--tRNA ligase"/>
    <property type="match status" value="1"/>
</dbReference>
<evidence type="ECO:0000256" key="2">
    <source>
        <dbReference type="ARBA" id="ARBA00004496"/>
    </source>
</evidence>
<evidence type="ECO:0000256" key="7">
    <source>
        <dbReference type="ARBA" id="ARBA00022723"/>
    </source>
</evidence>
<evidence type="ECO:0000259" key="16">
    <source>
        <dbReference type="PROSITE" id="PS50886"/>
    </source>
</evidence>
<dbReference type="Gene3D" id="1.10.730.10">
    <property type="entry name" value="Isoleucyl-tRNA Synthetase, Domain 1"/>
    <property type="match status" value="1"/>
</dbReference>
<dbReference type="GO" id="GO:0017101">
    <property type="term" value="C:aminoacyl-tRNA synthetase multienzyme complex"/>
    <property type="evidence" value="ECO:0007669"/>
    <property type="project" value="TreeGrafter"/>
</dbReference>
<evidence type="ECO:0000256" key="13">
    <source>
        <dbReference type="ARBA" id="ARBA00023146"/>
    </source>
</evidence>
<evidence type="ECO:0000256" key="3">
    <source>
        <dbReference type="ARBA" id="ARBA00011738"/>
    </source>
</evidence>
<gene>
    <name evidence="15 17" type="primary">metG</name>
    <name evidence="17" type="ORF">MBBTH_06890</name>
</gene>
<keyword evidence="18" id="KW-1185">Reference proteome</keyword>
<dbReference type="GO" id="GO:0006431">
    <property type="term" value="P:methionyl-tRNA aminoacylation"/>
    <property type="evidence" value="ECO:0007669"/>
    <property type="project" value="UniProtKB-UniRule"/>
</dbReference>
<sequence length="662" mass="75767">MSKIFISCALPYANGPCHLGHIRSTYLPADIYARYNRMIGNDVLLVCATDEHGTPIAVKADKENKKPIEISKRYHDMIVRDVESMNISLDNFTRTTDEAHYEIAKNFFKTLYDNDLIYREDIQQLYCPNCNKFLPDRYVEGLCPVCGSEARGDHCEKCGKALDPTELDEPHCITCGTTPVIKDTFQYAFKLSEFEDALKEYIDNNDNLPANVKNYASNWLKEGLNDWILTRDMDWGIPVPLDEAKGKVLYVWIEAFLGYISSASQWSKVSGKKWEEYWNDYVVHFIGKDIIYHHSIFWPGLLKAYGCKLPDMIYAGEFLSLEGEKMSTSKNWVIWIADFVKDYEPDLLRYYLTINAPLNKDSDFSWDDFQRRNNDELADVVGNFLHRTFVFTKKYFDSKIPEYTNPSEEDEEFRKAIAELPDKAGALIADYEFREALLEIFKVAKKGNKYFNDSEPWKAVKEDMAKAANCLYLSNQLAKTLAYTLKPFLPTKADKIAEIMNIDNLDNWNDAKVELPTGHEINKAKPLFKKIEDSEIEAQKEKLKENLKSEEEDTMSDLISIDQFDEVVIKIGQVKEAEKIEKSDKLLKLQVDIGEEKPRQIVAGLAKFYSPEELVDRKVCVVANLQPAKLFGTLSEGMILATGKSGALLSPDEAGEVGERIQ</sequence>
<proteinExistence type="inferred from homology"/>
<dbReference type="InterPro" id="IPR012340">
    <property type="entry name" value="NA-bd_OB-fold"/>
</dbReference>
<feature type="binding site" evidence="15">
    <location>
        <position position="146"/>
    </location>
    <ligand>
        <name>Zn(2+)</name>
        <dbReference type="ChEBI" id="CHEBI:29105"/>
    </ligand>
</feature>